<evidence type="ECO:0000313" key="2">
    <source>
        <dbReference type="EMBL" id="KZT76629.1"/>
    </source>
</evidence>
<gene>
    <name evidence="2" type="ORF">F511_46346</name>
</gene>
<proteinExistence type="predicted"/>
<dbReference type="AlphaFoldDB" id="A0A2Z6ZU89"/>
<accession>A0A2Z6ZU89</accession>
<organism evidence="2 3">
    <name type="scientific">Dorcoceras hygrometricum</name>
    <dbReference type="NCBI Taxonomy" id="472368"/>
    <lineage>
        <taxon>Eukaryota</taxon>
        <taxon>Viridiplantae</taxon>
        <taxon>Streptophyta</taxon>
        <taxon>Embryophyta</taxon>
        <taxon>Tracheophyta</taxon>
        <taxon>Spermatophyta</taxon>
        <taxon>Magnoliopsida</taxon>
        <taxon>eudicotyledons</taxon>
        <taxon>Gunneridae</taxon>
        <taxon>Pentapetalae</taxon>
        <taxon>asterids</taxon>
        <taxon>lamiids</taxon>
        <taxon>Lamiales</taxon>
        <taxon>Gesneriaceae</taxon>
        <taxon>Didymocarpoideae</taxon>
        <taxon>Trichosporeae</taxon>
        <taxon>Loxocarpinae</taxon>
        <taxon>Dorcoceras</taxon>
    </lineage>
</organism>
<name>A0A2Z6ZU89_9LAMI</name>
<dbReference type="Proteomes" id="UP000250235">
    <property type="component" value="Unassembled WGS sequence"/>
</dbReference>
<keyword evidence="3" id="KW-1185">Reference proteome</keyword>
<dbReference type="EMBL" id="KV105524">
    <property type="protein sequence ID" value="KZT76629.1"/>
    <property type="molecule type" value="Genomic_DNA"/>
</dbReference>
<protein>
    <submittedName>
        <fullName evidence="2">Uncharacterized protein</fullName>
    </submittedName>
</protein>
<evidence type="ECO:0000313" key="3">
    <source>
        <dbReference type="Proteomes" id="UP000250235"/>
    </source>
</evidence>
<reference evidence="2 3" key="1">
    <citation type="journal article" date="2015" name="Proc. Natl. Acad. Sci. U.S.A.">
        <title>The resurrection genome of Boea hygrometrica: A blueprint for survival of dehydration.</title>
        <authorList>
            <person name="Xiao L."/>
            <person name="Yang G."/>
            <person name="Zhang L."/>
            <person name="Yang X."/>
            <person name="Zhao S."/>
            <person name="Ji Z."/>
            <person name="Zhou Q."/>
            <person name="Hu M."/>
            <person name="Wang Y."/>
            <person name="Chen M."/>
            <person name="Xu Y."/>
            <person name="Jin H."/>
            <person name="Xiao X."/>
            <person name="Hu G."/>
            <person name="Bao F."/>
            <person name="Hu Y."/>
            <person name="Wan P."/>
            <person name="Li L."/>
            <person name="Deng X."/>
            <person name="Kuang T."/>
            <person name="Xiang C."/>
            <person name="Zhu J.K."/>
            <person name="Oliver M.J."/>
            <person name="He Y."/>
        </authorList>
    </citation>
    <scope>NUCLEOTIDE SEQUENCE [LARGE SCALE GENOMIC DNA]</scope>
    <source>
        <strain evidence="3">cv. XS01</strain>
    </source>
</reference>
<sequence>MFFCSSAASPGGAIRIPARLLHQPPLEGLTRSARTDSPRKIGRNNFRRTAAAAATSGGGGGVRRGREAAPFALGLGFNCVMS</sequence>
<evidence type="ECO:0000256" key="1">
    <source>
        <dbReference type="SAM" id="MobiDB-lite"/>
    </source>
</evidence>
<feature type="region of interest" description="Disordered" evidence="1">
    <location>
        <begin position="25"/>
        <end position="63"/>
    </location>
</feature>